<gene>
    <name evidence="1" type="ORF">Q7C36_004069</name>
</gene>
<dbReference type="AlphaFoldDB" id="A0AA88T9W8"/>
<dbReference type="EMBL" id="JAVHJS010000003">
    <property type="protein sequence ID" value="KAK2864915.1"/>
    <property type="molecule type" value="Genomic_DNA"/>
</dbReference>
<keyword evidence="2" id="KW-1185">Reference proteome</keyword>
<reference evidence="1" key="1">
    <citation type="submission" date="2023-08" db="EMBL/GenBank/DDBJ databases">
        <title>Pelteobagrus vachellii genome.</title>
        <authorList>
            <person name="Liu H."/>
        </authorList>
    </citation>
    <scope>NUCLEOTIDE SEQUENCE</scope>
    <source>
        <strain evidence="1">PRFRI_2022a</strain>
        <tissue evidence="1">Muscle</tissue>
    </source>
</reference>
<dbReference type="Proteomes" id="UP001187315">
    <property type="component" value="Unassembled WGS sequence"/>
</dbReference>
<organism evidence="1 2">
    <name type="scientific">Tachysurus vachellii</name>
    <name type="common">Darkbarbel catfish</name>
    <name type="synonym">Pelteobagrus vachellii</name>
    <dbReference type="NCBI Taxonomy" id="175792"/>
    <lineage>
        <taxon>Eukaryota</taxon>
        <taxon>Metazoa</taxon>
        <taxon>Chordata</taxon>
        <taxon>Craniata</taxon>
        <taxon>Vertebrata</taxon>
        <taxon>Euteleostomi</taxon>
        <taxon>Actinopterygii</taxon>
        <taxon>Neopterygii</taxon>
        <taxon>Teleostei</taxon>
        <taxon>Ostariophysi</taxon>
        <taxon>Siluriformes</taxon>
        <taxon>Bagridae</taxon>
        <taxon>Tachysurus</taxon>
    </lineage>
</organism>
<comment type="caution">
    <text evidence="1">The sequence shown here is derived from an EMBL/GenBank/DDBJ whole genome shotgun (WGS) entry which is preliminary data.</text>
</comment>
<sequence>MQIFGCISAQETTSSPNLPRFLVTCDDICDSRKKCFYPLDEEILPDPTLKDCEAALYTLDGVLLDHHLMSTNPTNLSSQSCADELLLKVNCISPKYQYVARYSVVSVSFSSGFTNTGHLSSLLVYASSLILEEDEKRSMLTPVRPSGPCGDLLQENHILQDHNSTGERLRRQEVLLMRKWLLQTLLKVLQQT</sequence>
<proteinExistence type="predicted"/>
<evidence type="ECO:0000313" key="2">
    <source>
        <dbReference type="Proteomes" id="UP001187315"/>
    </source>
</evidence>
<protein>
    <submittedName>
        <fullName evidence="1">Uncharacterized protein</fullName>
    </submittedName>
</protein>
<evidence type="ECO:0000313" key="1">
    <source>
        <dbReference type="EMBL" id="KAK2864915.1"/>
    </source>
</evidence>
<accession>A0AA88T9W8</accession>
<name>A0AA88T9W8_TACVA</name>